<protein>
    <submittedName>
        <fullName evidence="2">Uncharacterized protein</fullName>
    </submittedName>
</protein>
<accession>A0A7J7LUK3</accession>
<evidence type="ECO:0000313" key="3">
    <source>
        <dbReference type="Proteomes" id="UP000541444"/>
    </source>
</evidence>
<evidence type="ECO:0000313" key="2">
    <source>
        <dbReference type="EMBL" id="KAF6146361.1"/>
    </source>
</evidence>
<comment type="caution">
    <text evidence="2">The sequence shown here is derived from an EMBL/GenBank/DDBJ whole genome shotgun (WGS) entry which is preliminary data.</text>
</comment>
<dbReference type="PANTHER" id="PTHR33237:SF4">
    <property type="entry name" value="F14O23.12"/>
    <property type="match status" value="1"/>
</dbReference>
<gene>
    <name evidence="2" type="ORF">GIB67_020455</name>
</gene>
<dbReference type="AlphaFoldDB" id="A0A7J7LUK3"/>
<keyword evidence="1" id="KW-1133">Transmembrane helix</keyword>
<dbReference type="OrthoDB" id="1840737at2759"/>
<keyword evidence="1" id="KW-0812">Transmembrane</keyword>
<sequence length="126" mass="13837">MNTTTINSAAQAGLAVASLFLCAMALMMCASHSRRRWRTCYDSYVYESDPVIQLNNETTFMWLQQAEKDESVIIGGEGGDVSVWRKDIIMGKKCQLPDYSGVIVYDSEGNLVGPKGAAPHVALSFH</sequence>
<name>A0A7J7LUK3_9MAGN</name>
<organism evidence="2 3">
    <name type="scientific">Kingdonia uniflora</name>
    <dbReference type="NCBI Taxonomy" id="39325"/>
    <lineage>
        <taxon>Eukaryota</taxon>
        <taxon>Viridiplantae</taxon>
        <taxon>Streptophyta</taxon>
        <taxon>Embryophyta</taxon>
        <taxon>Tracheophyta</taxon>
        <taxon>Spermatophyta</taxon>
        <taxon>Magnoliopsida</taxon>
        <taxon>Ranunculales</taxon>
        <taxon>Circaeasteraceae</taxon>
        <taxon>Kingdonia</taxon>
    </lineage>
</organism>
<reference evidence="2 3" key="1">
    <citation type="journal article" date="2020" name="IScience">
        <title>Genome Sequencing of the Endangered Kingdonia uniflora (Circaeasteraceae, Ranunculales) Reveals Potential Mechanisms of Evolutionary Specialization.</title>
        <authorList>
            <person name="Sun Y."/>
            <person name="Deng T."/>
            <person name="Zhang A."/>
            <person name="Moore M.J."/>
            <person name="Landis J.B."/>
            <person name="Lin N."/>
            <person name="Zhang H."/>
            <person name="Zhang X."/>
            <person name="Huang J."/>
            <person name="Zhang X."/>
            <person name="Sun H."/>
            <person name="Wang H."/>
        </authorList>
    </citation>
    <scope>NUCLEOTIDE SEQUENCE [LARGE SCALE GENOMIC DNA]</scope>
    <source>
        <strain evidence="2">TB1705</strain>
        <tissue evidence="2">Leaf</tissue>
    </source>
</reference>
<keyword evidence="1" id="KW-0472">Membrane</keyword>
<dbReference type="Proteomes" id="UP000541444">
    <property type="component" value="Unassembled WGS sequence"/>
</dbReference>
<dbReference type="EMBL" id="JACGCM010001990">
    <property type="protein sequence ID" value="KAF6146361.1"/>
    <property type="molecule type" value="Genomic_DNA"/>
</dbReference>
<evidence type="ECO:0000256" key="1">
    <source>
        <dbReference type="SAM" id="Phobius"/>
    </source>
</evidence>
<dbReference type="PANTHER" id="PTHR33237">
    <property type="entry name" value="F2P16.13 PROTEIN-RELATED"/>
    <property type="match status" value="1"/>
</dbReference>
<proteinExistence type="predicted"/>
<feature type="transmembrane region" description="Helical" evidence="1">
    <location>
        <begin position="12"/>
        <end position="30"/>
    </location>
</feature>
<keyword evidence="3" id="KW-1185">Reference proteome</keyword>